<dbReference type="Proteomes" id="UP000007148">
    <property type="component" value="Unassembled WGS sequence"/>
</dbReference>
<comment type="caution">
    <text evidence="1">The sequence shown here is derived from an EMBL/GenBank/DDBJ whole genome shotgun (WGS) entry which is preliminary data.</text>
</comment>
<protein>
    <submittedName>
        <fullName evidence="1">Uncharacterized protein</fullName>
    </submittedName>
</protein>
<organism evidence="1 2">
    <name type="scientific">Serendipita indica (strain DSM 11827)</name>
    <name type="common">Root endophyte fungus</name>
    <name type="synonym">Piriformospora indica</name>
    <dbReference type="NCBI Taxonomy" id="1109443"/>
    <lineage>
        <taxon>Eukaryota</taxon>
        <taxon>Fungi</taxon>
        <taxon>Dikarya</taxon>
        <taxon>Basidiomycota</taxon>
        <taxon>Agaricomycotina</taxon>
        <taxon>Agaricomycetes</taxon>
        <taxon>Sebacinales</taxon>
        <taxon>Serendipitaceae</taxon>
        <taxon>Serendipita</taxon>
    </lineage>
</organism>
<reference evidence="1 2" key="1">
    <citation type="journal article" date="2011" name="PLoS Pathog.">
        <title>Endophytic Life Strategies Decoded by Genome and Transcriptome Analyses of the Mutualistic Root Symbiont Piriformospora indica.</title>
        <authorList>
            <person name="Zuccaro A."/>
            <person name="Lahrmann U."/>
            <person name="Guldener U."/>
            <person name="Langen G."/>
            <person name="Pfiffi S."/>
            <person name="Biedenkopf D."/>
            <person name="Wong P."/>
            <person name="Samans B."/>
            <person name="Grimm C."/>
            <person name="Basiewicz M."/>
            <person name="Murat C."/>
            <person name="Martin F."/>
            <person name="Kogel K.H."/>
        </authorList>
    </citation>
    <scope>NUCLEOTIDE SEQUENCE [LARGE SCALE GENOMIC DNA]</scope>
    <source>
        <strain evidence="1 2">DSM 11827</strain>
    </source>
</reference>
<accession>G4TBD0</accession>
<dbReference type="OrthoDB" id="3177354at2759"/>
<dbReference type="AlphaFoldDB" id="G4TBD0"/>
<evidence type="ECO:0000313" key="2">
    <source>
        <dbReference type="Proteomes" id="UP000007148"/>
    </source>
</evidence>
<keyword evidence="2" id="KW-1185">Reference proteome</keyword>
<evidence type="ECO:0000313" key="1">
    <source>
        <dbReference type="EMBL" id="CCA68618.1"/>
    </source>
</evidence>
<dbReference type="InParanoid" id="G4TBD0"/>
<proteinExistence type="predicted"/>
<dbReference type="EMBL" id="CAFZ01000036">
    <property type="protein sequence ID" value="CCA68618.1"/>
    <property type="molecule type" value="Genomic_DNA"/>
</dbReference>
<sequence>MDYTYASEISHTRAKVGDTERWAAGLSPLLDAHKSVKLTHRELIKMDTTVLDIELKKASVIRSELENNASFRNSLAAIATKPPALLPENRRWHFKERAMTLCFYFWGTTEPNTPTSSDEADMQQYLRLSATPEPARWA</sequence>
<name>G4TBD0_SERID</name>
<dbReference type="HOGENOM" id="CLU_154033_0_0_1"/>
<gene>
    <name evidence="1" type="ORF">PIIN_02482</name>
</gene>